<reference evidence="6 7" key="1">
    <citation type="submission" date="2021-12" db="EMBL/GenBank/DDBJ databases">
        <title>High titer production of polyol ester of fatty acids by Rhodotorula paludigena BS15 towards product separation-free biomass refinery.</title>
        <authorList>
            <person name="Mano J."/>
            <person name="Ono H."/>
            <person name="Tanaka T."/>
            <person name="Naito K."/>
            <person name="Sushida H."/>
            <person name="Ike M."/>
            <person name="Tokuyasu K."/>
            <person name="Kitaoka M."/>
        </authorList>
    </citation>
    <scope>NUCLEOTIDE SEQUENCE [LARGE SCALE GENOMIC DNA]</scope>
    <source>
        <strain evidence="6 7">BS15</strain>
    </source>
</reference>
<evidence type="ECO:0000256" key="4">
    <source>
        <dbReference type="SAM" id="MobiDB-lite"/>
    </source>
</evidence>
<feature type="region of interest" description="Disordered" evidence="4">
    <location>
        <begin position="41"/>
        <end position="245"/>
    </location>
</feature>
<dbReference type="GO" id="GO:0005634">
    <property type="term" value="C:nucleus"/>
    <property type="evidence" value="ECO:0007669"/>
    <property type="project" value="TreeGrafter"/>
</dbReference>
<dbReference type="InterPro" id="IPR036305">
    <property type="entry name" value="RGS_sf"/>
</dbReference>
<feature type="compositionally biased region" description="Basic and acidic residues" evidence="4">
    <location>
        <begin position="192"/>
        <end position="207"/>
    </location>
</feature>
<name>A0AAV5GTM8_9BASI</name>
<evidence type="ECO:0000256" key="1">
    <source>
        <dbReference type="ARBA" id="ARBA00022630"/>
    </source>
</evidence>
<feature type="compositionally biased region" description="Pro residues" evidence="4">
    <location>
        <begin position="131"/>
        <end position="144"/>
    </location>
</feature>
<dbReference type="Proteomes" id="UP001342314">
    <property type="component" value="Unassembled WGS sequence"/>
</dbReference>
<dbReference type="Pfam" id="PF13426">
    <property type="entry name" value="PAS_9"/>
    <property type="match status" value="1"/>
</dbReference>
<dbReference type="InterPro" id="IPR044926">
    <property type="entry name" value="RGS_subdomain_2"/>
</dbReference>
<accession>A0AAV5GTM8</accession>
<dbReference type="PANTHER" id="PTHR47429">
    <property type="entry name" value="PROTEIN TWIN LOV 1"/>
    <property type="match status" value="1"/>
</dbReference>
<dbReference type="Gene3D" id="3.30.450.20">
    <property type="entry name" value="PAS domain"/>
    <property type="match status" value="1"/>
</dbReference>
<keyword evidence="1" id="KW-0285">Flavoprotein</keyword>
<dbReference type="EMBL" id="BQKY01000012">
    <property type="protein sequence ID" value="GJN92727.1"/>
    <property type="molecule type" value="Genomic_DNA"/>
</dbReference>
<keyword evidence="2" id="KW-0288">FMN</keyword>
<proteinExistence type="predicted"/>
<dbReference type="CDD" id="cd00130">
    <property type="entry name" value="PAS"/>
    <property type="match status" value="1"/>
</dbReference>
<feature type="domain" description="PAS" evidence="5">
    <location>
        <begin position="438"/>
        <end position="531"/>
    </location>
</feature>
<feature type="compositionally biased region" description="Basic and acidic residues" evidence="4">
    <location>
        <begin position="105"/>
        <end position="121"/>
    </location>
</feature>
<protein>
    <recommendedName>
        <fullName evidence="5">PAS domain-containing protein</fullName>
    </recommendedName>
</protein>
<dbReference type="AlphaFoldDB" id="A0AAV5GTM8"/>
<dbReference type="SUPFAM" id="SSF48097">
    <property type="entry name" value="Regulator of G-protein signaling, RGS"/>
    <property type="match status" value="1"/>
</dbReference>
<dbReference type="PANTHER" id="PTHR47429:SF2">
    <property type="entry name" value="PROTEIN TWIN LOV 1"/>
    <property type="match status" value="1"/>
</dbReference>
<feature type="region of interest" description="Disordered" evidence="4">
    <location>
        <begin position="766"/>
        <end position="789"/>
    </location>
</feature>
<dbReference type="Gene3D" id="1.10.167.10">
    <property type="entry name" value="Regulator of G-protein Signalling 4, domain 2"/>
    <property type="match status" value="1"/>
</dbReference>
<comment type="caution">
    <text evidence="6">The sequence shown here is derived from an EMBL/GenBank/DDBJ whole genome shotgun (WGS) entry which is preliminary data.</text>
</comment>
<dbReference type="SUPFAM" id="SSF55785">
    <property type="entry name" value="PYP-like sensor domain (PAS domain)"/>
    <property type="match status" value="1"/>
</dbReference>
<evidence type="ECO:0000313" key="7">
    <source>
        <dbReference type="Proteomes" id="UP001342314"/>
    </source>
</evidence>
<dbReference type="InterPro" id="IPR035965">
    <property type="entry name" value="PAS-like_dom_sf"/>
</dbReference>
<keyword evidence="7" id="KW-1185">Reference proteome</keyword>
<evidence type="ECO:0000313" key="6">
    <source>
        <dbReference type="EMBL" id="GJN92727.1"/>
    </source>
</evidence>
<organism evidence="6 7">
    <name type="scientific">Rhodotorula paludigena</name>
    <dbReference type="NCBI Taxonomy" id="86838"/>
    <lineage>
        <taxon>Eukaryota</taxon>
        <taxon>Fungi</taxon>
        <taxon>Dikarya</taxon>
        <taxon>Basidiomycota</taxon>
        <taxon>Pucciniomycotina</taxon>
        <taxon>Microbotryomycetes</taxon>
        <taxon>Sporidiobolales</taxon>
        <taxon>Sporidiobolaceae</taxon>
        <taxon>Rhodotorula</taxon>
    </lineage>
</organism>
<sequence>MYRFTPPTTPRSRIFTDKEGKQSQYLAAAEVECPIAPLLPALESMDAPPPLPRSVSAAGQGWPVEGYKATDGSSDSSLDPHASQRARKRSYSTPAADFQLNAATGKDHARKASEASDRAQVTREPQSTLGPAPPAPTMRPPPAPRVTRDTNFDDQEDRERPFAFAETKPSGGAMQMLDRDGAPKNASTASPRVRDSSRTPTTSHHEQELDEEDEKRDSVGQQLGGRASAGMRNGGQQTPMSSPHLPPLVENMLGLTAYANWDVANEIEWSMAKVVGPAAVDKVLSDPEAYASFRAFVAESQDAHAPLLLDLYKDLVAFSALTTSLRLSSSAISSTYLLKNSPARLALPISLRGPLLETLYRSADAGHTLFEPIQALHADVYEKFFQPWVQQKLVEQAVARLASWKTGAGWTGKEAGEGGGLNMAATDGLAESDPSLRDNPITLASEGFAALTGYPLKLIVGRNCRFLQGPGTSPESTQRLHDALAAGESVTALILNYRRDGTPFYNLLCMKPFKDAHGIVRHFIGGQIDVTGSISALVESPHASTFPLLPMGPTLSHPADSPATPTFTPSVQAHISRLTNVSSQTGILAGDAFRELGSVVTDSAAQPFIPPPSAASTPSATIKGRGAQKTFGFGRKSSSTLSIRKPCGGDSGSADGSGLERVTSDSESSVVGQGEGNGGGAKSSSKRSKKPSLGSKASLLESTGPFVKGLRAFEETYSRLALVNQSSGDIMYTTPELLIVAGLPAASHHELHGTSFVKIFEAPLQSPSSDERPIDERPKKGADDEKDATRRLRRNARLAIDSGHAYTALVGLKPEVKKLFGRSKHGESEVRNAVLHLVPLSSKNGDVEALLAVFG</sequence>
<gene>
    <name evidence="6" type="ORF">Rhopal_005763-T1</name>
</gene>
<evidence type="ECO:0000259" key="5">
    <source>
        <dbReference type="Pfam" id="PF13426"/>
    </source>
</evidence>
<evidence type="ECO:0000256" key="2">
    <source>
        <dbReference type="ARBA" id="ARBA00022643"/>
    </source>
</evidence>
<feature type="region of interest" description="Disordered" evidence="4">
    <location>
        <begin position="604"/>
        <end position="697"/>
    </location>
</feature>
<feature type="compositionally biased region" description="Basic and acidic residues" evidence="4">
    <location>
        <begin position="769"/>
        <end position="789"/>
    </location>
</feature>
<feature type="compositionally biased region" description="Basic and acidic residues" evidence="4">
    <location>
        <begin position="146"/>
        <end position="161"/>
    </location>
</feature>
<keyword evidence="3" id="KW-0157">Chromophore</keyword>
<evidence type="ECO:0000256" key="3">
    <source>
        <dbReference type="ARBA" id="ARBA00022991"/>
    </source>
</evidence>
<dbReference type="InterPro" id="IPR000014">
    <property type="entry name" value="PAS"/>
</dbReference>